<dbReference type="EMBL" id="AAXA02000003">
    <property type="protein sequence ID" value="EDR48511.1"/>
    <property type="molecule type" value="Genomic_DNA"/>
</dbReference>
<evidence type="ECO:0000313" key="2">
    <source>
        <dbReference type="Proteomes" id="UP000005359"/>
    </source>
</evidence>
<name>B0G1F6_9FIRM</name>
<dbReference type="RefSeq" id="WP_005330202.1">
    <property type="nucleotide sequence ID" value="NZ_AAXA02000003.1"/>
</dbReference>
<dbReference type="STRING" id="411461.DORFOR_00057"/>
<evidence type="ECO:0000313" key="1">
    <source>
        <dbReference type="EMBL" id="EDR48511.1"/>
    </source>
</evidence>
<proteinExistence type="predicted"/>
<dbReference type="PaxDb" id="411461-DORFOR_00057"/>
<gene>
    <name evidence="1" type="ORF">DORFOR_00057</name>
</gene>
<reference evidence="1 2" key="2">
    <citation type="submission" date="2007-10" db="EMBL/GenBank/DDBJ databases">
        <authorList>
            <person name="Fulton L."/>
            <person name="Clifton S."/>
            <person name="Fulton B."/>
            <person name="Xu J."/>
            <person name="Minx P."/>
            <person name="Pepin K.H."/>
            <person name="Johnson M."/>
            <person name="Thiruvilangam P."/>
            <person name="Bhonagiri V."/>
            <person name="Nash W.E."/>
            <person name="Wang C."/>
            <person name="Mardis E.R."/>
            <person name="Wilson R.K."/>
        </authorList>
    </citation>
    <scope>NUCLEOTIDE SEQUENCE [LARGE SCALE GENOMIC DNA]</scope>
    <source>
        <strain evidence="1 2">ATCC 27755</strain>
    </source>
</reference>
<accession>B0G1F6</accession>
<reference evidence="1 2" key="1">
    <citation type="submission" date="2007-10" db="EMBL/GenBank/DDBJ databases">
        <title>Draft genome sequence of Dorea formicigenerans(ATCC 27755).</title>
        <authorList>
            <person name="Sudarsanam P."/>
            <person name="Ley R."/>
            <person name="Guruge J."/>
            <person name="Turnbaugh P.J."/>
            <person name="Mahowald M."/>
            <person name="Liep D."/>
            <person name="Gordon J."/>
        </authorList>
    </citation>
    <scope>NUCLEOTIDE SEQUENCE [LARGE SCALE GENOMIC DNA]</scope>
    <source>
        <strain evidence="1 2">ATCC 27755</strain>
    </source>
</reference>
<dbReference type="Proteomes" id="UP000005359">
    <property type="component" value="Unassembled WGS sequence"/>
</dbReference>
<dbReference type="GeneID" id="92864507"/>
<dbReference type="AlphaFoldDB" id="B0G1F6"/>
<organism evidence="1 2">
    <name type="scientific">Dorea formicigenerans ATCC 27755</name>
    <dbReference type="NCBI Taxonomy" id="411461"/>
    <lineage>
        <taxon>Bacteria</taxon>
        <taxon>Bacillati</taxon>
        <taxon>Bacillota</taxon>
        <taxon>Clostridia</taxon>
        <taxon>Lachnospirales</taxon>
        <taxon>Lachnospiraceae</taxon>
        <taxon>Dorea</taxon>
    </lineage>
</organism>
<protein>
    <submittedName>
        <fullName evidence="1">Uncharacterized protein</fullName>
    </submittedName>
</protein>
<comment type="caution">
    <text evidence="1">The sequence shown here is derived from an EMBL/GenBank/DDBJ whole genome shotgun (WGS) entry which is preliminary data.</text>
</comment>
<sequence length="53" mass="5731">MITGLSDGNRAEGESLLPGFSVAKHTTKRSGGPFLVLGKKNYVVIDMKRKLVL</sequence>